<sequence length="212" mass="23106" precursor="true">MKTQFVKYFILSFCILSFSSCNPKKAIEEKIAKEMAGAMLGTDVDMSNIDESKESSVKVDMTMDGKTLDFSNPKSVFNIASGSNDEVIVAINIIQETNGKQRTLQLGVSGKKSLLKLPLTANFEDVTEDGKVAPIFNIMTISDNGMKISVAKKGTFKVIGFSDKKVVFEIDAEGGDNTAETHDGKNLVPIKGTIICENPIMTFIGVKKDEIF</sequence>
<dbReference type="KEGG" id="fli:Fleli_1640"/>
<gene>
    <name evidence="1" type="ordered locus">Fleli_1640</name>
</gene>
<protein>
    <submittedName>
        <fullName evidence="1">Uncharacterized protein</fullName>
    </submittedName>
</protein>
<dbReference type="RefSeq" id="WP_014797510.1">
    <property type="nucleotide sequence ID" value="NC_018018.1"/>
</dbReference>
<reference evidence="2" key="1">
    <citation type="submission" date="2012-06" db="EMBL/GenBank/DDBJ databases">
        <title>The complete genome of Flexibacter litoralis DSM 6794.</title>
        <authorList>
            <person name="Lucas S."/>
            <person name="Copeland A."/>
            <person name="Lapidus A."/>
            <person name="Glavina del Rio T."/>
            <person name="Dalin E."/>
            <person name="Tice H."/>
            <person name="Bruce D."/>
            <person name="Goodwin L."/>
            <person name="Pitluck S."/>
            <person name="Peters L."/>
            <person name="Ovchinnikova G."/>
            <person name="Lu M."/>
            <person name="Kyrpides N."/>
            <person name="Mavromatis K."/>
            <person name="Ivanova N."/>
            <person name="Brettin T."/>
            <person name="Detter J.C."/>
            <person name="Han C."/>
            <person name="Larimer F."/>
            <person name="Land M."/>
            <person name="Hauser L."/>
            <person name="Markowitz V."/>
            <person name="Cheng J.-F."/>
            <person name="Hugenholtz P."/>
            <person name="Woyke T."/>
            <person name="Wu D."/>
            <person name="Spring S."/>
            <person name="Lang E."/>
            <person name="Kopitz M."/>
            <person name="Brambilla E."/>
            <person name="Klenk H.-P."/>
            <person name="Eisen J.A."/>
        </authorList>
    </citation>
    <scope>NUCLEOTIDE SEQUENCE [LARGE SCALE GENOMIC DNA]</scope>
    <source>
        <strain evidence="2">ATCC 23117 / DSM 6794 / NBRC 15988 / NCIMB 1366 / Sio-4</strain>
    </source>
</reference>
<dbReference type="OrthoDB" id="1342408at2"/>
<dbReference type="AlphaFoldDB" id="I4AJB9"/>
<evidence type="ECO:0000313" key="2">
    <source>
        <dbReference type="Proteomes" id="UP000006054"/>
    </source>
</evidence>
<dbReference type="STRING" id="880071.Fleli_1640"/>
<evidence type="ECO:0000313" key="1">
    <source>
        <dbReference type="EMBL" id="AFM04054.1"/>
    </source>
</evidence>
<keyword evidence="2" id="KW-1185">Reference proteome</keyword>
<proteinExistence type="predicted"/>
<organism evidence="1 2">
    <name type="scientific">Bernardetia litoralis (strain ATCC 23117 / DSM 6794 / NBRC 15988 / NCIMB 1366 / Fx l1 / Sio-4)</name>
    <name type="common">Flexibacter litoralis</name>
    <dbReference type="NCBI Taxonomy" id="880071"/>
    <lineage>
        <taxon>Bacteria</taxon>
        <taxon>Pseudomonadati</taxon>
        <taxon>Bacteroidota</taxon>
        <taxon>Cytophagia</taxon>
        <taxon>Cytophagales</taxon>
        <taxon>Bernardetiaceae</taxon>
        <taxon>Bernardetia</taxon>
    </lineage>
</organism>
<dbReference type="Proteomes" id="UP000006054">
    <property type="component" value="Chromosome"/>
</dbReference>
<accession>I4AJB9</accession>
<dbReference type="EMBL" id="CP003345">
    <property type="protein sequence ID" value="AFM04054.1"/>
    <property type="molecule type" value="Genomic_DNA"/>
</dbReference>
<name>I4AJB9_BERLS</name>
<dbReference type="PROSITE" id="PS51257">
    <property type="entry name" value="PROKAR_LIPOPROTEIN"/>
    <property type="match status" value="1"/>
</dbReference>
<dbReference type="HOGENOM" id="CLU_1298260_0_0_10"/>